<dbReference type="InterPro" id="IPR045154">
    <property type="entry name" value="PCF11-like"/>
</dbReference>
<feature type="compositionally biased region" description="Basic and acidic residues" evidence="1">
    <location>
        <begin position="222"/>
        <end position="232"/>
    </location>
</feature>
<feature type="compositionally biased region" description="Basic and acidic residues" evidence="1">
    <location>
        <begin position="160"/>
        <end position="199"/>
    </location>
</feature>
<evidence type="ECO:0000256" key="1">
    <source>
        <dbReference type="SAM" id="MobiDB-lite"/>
    </source>
</evidence>
<dbReference type="Pfam" id="PF11526">
    <property type="entry name" value="Pfc11_Clp1_ID"/>
    <property type="match status" value="1"/>
</dbReference>
<feature type="compositionally biased region" description="Low complexity" evidence="1">
    <location>
        <begin position="206"/>
        <end position="220"/>
    </location>
</feature>
<reference evidence="3" key="1">
    <citation type="submission" date="2022-12" db="EMBL/GenBank/DDBJ databases">
        <title>Chromosome-level genome assembly of the bean flower thrips Megalurothrips usitatus.</title>
        <authorList>
            <person name="Ma L."/>
            <person name="Liu Q."/>
            <person name="Li H."/>
            <person name="Cai W."/>
        </authorList>
    </citation>
    <scope>NUCLEOTIDE SEQUENCE</scope>
    <source>
        <strain evidence="3">Cailab_2022a</strain>
    </source>
</reference>
<keyword evidence="4" id="KW-1185">Reference proteome</keyword>
<dbReference type="GO" id="GO:0000993">
    <property type="term" value="F:RNA polymerase II complex binding"/>
    <property type="evidence" value="ECO:0007669"/>
    <property type="project" value="InterPro"/>
</dbReference>
<evidence type="ECO:0000259" key="2">
    <source>
        <dbReference type="Pfam" id="PF11526"/>
    </source>
</evidence>
<feature type="region of interest" description="Disordered" evidence="1">
    <location>
        <begin position="1231"/>
        <end position="1409"/>
    </location>
</feature>
<accession>A0AAV7X8N1</accession>
<protein>
    <recommendedName>
        <fullName evidence="2">Pcf11 Clp1-ID domain-containing protein</fullName>
    </recommendedName>
</protein>
<dbReference type="GO" id="GO:0031124">
    <property type="term" value="P:mRNA 3'-end processing"/>
    <property type="evidence" value="ECO:0007669"/>
    <property type="project" value="InterPro"/>
</dbReference>
<dbReference type="GO" id="GO:0005849">
    <property type="term" value="C:mRNA cleavage factor complex"/>
    <property type="evidence" value="ECO:0007669"/>
    <property type="project" value="InterPro"/>
</dbReference>
<feature type="region of interest" description="Disordered" evidence="1">
    <location>
        <begin position="403"/>
        <end position="474"/>
    </location>
</feature>
<dbReference type="GO" id="GO:0006369">
    <property type="term" value="P:termination of RNA polymerase II transcription"/>
    <property type="evidence" value="ECO:0007669"/>
    <property type="project" value="InterPro"/>
</dbReference>
<feature type="region of interest" description="Disordered" evidence="1">
    <location>
        <begin position="524"/>
        <end position="604"/>
    </location>
</feature>
<dbReference type="InterPro" id="IPR021605">
    <property type="entry name" value="Pcf11_Clp1-ID"/>
</dbReference>
<feature type="compositionally biased region" description="Polar residues" evidence="1">
    <location>
        <begin position="1496"/>
        <end position="1505"/>
    </location>
</feature>
<feature type="compositionally biased region" description="Low complexity" evidence="1">
    <location>
        <begin position="985"/>
        <end position="1011"/>
    </location>
</feature>
<sequence length="1505" mass="167073">MREGVNASTSFAYQFLSYLALFEFCIFFPLAQANEESKRTAHRDAKKKDPVVDASFLPSSSLATKIAPASSSLVSLYVNKNVRTQRDPRLLKQPQEDPPSVEPTKPRGKPRDPRLDIESEKRSRSSDKDTEKRLKSSDKELDKRSRSSEKELSSKSTQRRSRDDSTDRSSNRHSDRREGRDKRTSDNRKSSRNPEDQVSRPKKTTSRSPSKSSPSKSSKNSSKRDRRGETARSPRKSSYTARRPVSEDSPDSDTSDTKDRIVSPRTSSASSEWPVSYTKGSYKGRNYVRKNQPEKSPEFSASGDVDLRVIGPPEKQLRLSNPSEMLLQSSSSSLSAGVPEQIVPTIACQDVDLRCLSLSPTKKRAAEPEDGSPPSKKNKAAYMEMLFGSQDVDLRRKDLVNGLLTEAPSPPPPPIISSPEGMSGRSGDGLSWSKFKQALTPSPTIERSPAFPRLSRHDRLGRGAGEGELSQNEDTDMRIPINGIESSSKTQQILATAAEQLRSGTMTRADFEQVQKQVCRMHESEKIREAQQNDFTRRSKWERGPQRERDYRHGRGSPDNEQFGDVDDRFPPARPGKKTLLPLPSIPPMPQAPHQHRQMGPRPRMTGYTRPRPSMMGMGPRGHGQMWRNPRMGYNFKENTISLPQADPFILKRIEQDSMKTITIDGFPRQIRFYGEDAVVLMKADDPREIAFNAGDASVIINDVLVHCSFHKPAQEVNIGGKMYSVRLGAPTRELYVNDEGFECQFNTPAKEIFLATGEVFRVQLRAEVPPMVHVGNQRRDLVAGSVLLIIDAEVEKAVTIYLDAKPQRFDIDEIPHIIKFADGLSTILVNNHPFNVEFGGPVVPITVDNRRHYMRLTALPEGVVPGEVEIVSMSRFRTKGPAAAAAMAAAMGAPWSGAAAALASQPQPQPADDDPALATALHEPALPVRGGLGALTRGVPKKIMKPKGRSQREPNDSHKAAPVEDRKMPADLFHAIQPGEHRSGSVGAGSVDPSSASAPDSVGNSSTSGSNGIPFLAPVPDLDVHKLVQSLYNSGILSSISSPNDTKKEKVKEDDKKKIHVVDFKESSTFKVKQPAIIDILYSGMQCSSCGTRFPPEQTDKYSSHLDWHFRQNRRDKDSVRKPQSRKWYYDVTDWIQFEEIDDTVEKTQNWFDTQQTETAKFEEPEEEEIQSVPSNDFPDGTICELCHERFDQFYNEEKEEWHLKDCLVADGLPYHPFCYKDYRISVDSNEETAEGGEPGAPSGAGVDETEDKAPEDAEMPLAEVKQEPEEHNAEHKTVEGEEIPLTEIKKEPEDPQTSEDLKEQRDLKDPGDLKGPEDLKEPGDLKEPEEAKDPEDLREPEAKDSEDSKEPEAKDSEDSKEAAEAKASSEVEEAQVKVEADKETESSEPKTSEEVPHHTPPAGTISSVVQCSIDGNLQLSQAPTAIPVVPKRIKINISKPIVRPSEEPETESDKDTEDEGAGSEPATSEEGHIVLKPKLDGRKLSVLPPKLRGSETSGLCSVM</sequence>
<feature type="compositionally biased region" description="Basic and acidic residues" evidence="1">
    <location>
        <begin position="524"/>
        <end position="558"/>
    </location>
</feature>
<evidence type="ECO:0000313" key="4">
    <source>
        <dbReference type="Proteomes" id="UP001075354"/>
    </source>
</evidence>
<dbReference type="PANTHER" id="PTHR15921:SF3">
    <property type="entry name" value="PRE-MRNA CLEAVAGE COMPLEX 2 PROTEIN PCF11"/>
    <property type="match status" value="1"/>
</dbReference>
<feature type="compositionally biased region" description="Basic and acidic residues" evidence="1">
    <location>
        <begin position="1266"/>
        <end position="1281"/>
    </location>
</feature>
<dbReference type="PANTHER" id="PTHR15921">
    <property type="entry name" value="PRE-MRNA CLEAVAGE COMPLEX II"/>
    <property type="match status" value="1"/>
</dbReference>
<feature type="compositionally biased region" description="Basic and acidic residues" evidence="1">
    <location>
        <begin position="951"/>
        <end position="968"/>
    </location>
</feature>
<dbReference type="GO" id="GO:0005737">
    <property type="term" value="C:cytoplasm"/>
    <property type="evidence" value="ECO:0007669"/>
    <property type="project" value="TreeGrafter"/>
</dbReference>
<feature type="region of interest" description="Disordered" evidence="1">
    <location>
        <begin position="980"/>
        <end position="1011"/>
    </location>
</feature>
<name>A0AAV7X8N1_9NEOP</name>
<gene>
    <name evidence="3" type="ORF">ONE63_003065</name>
</gene>
<feature type="region of interest" description="Disordered" evidence="1">
    <location>
        <begin position="359"/>
        <end position="379"/>
    </location>
</feature>
<feature type="region of interest" description="Disordered" evidence="1">
    <location>
        <begin position="85"/>
        <end position="308"/>
    </location>
</feature>
<dbReference type="EMBL" id="JAPTSV010000013">
    <property type="protein sequence ID" value="KAJ1521390.1"/>
    <property type="molecule type" value="Genomic_DNA"/>
</dbReference>
<feature type="domain" description="Pcf11 Clp1-ID" evidence="2">
    <location>
        <begin position="1114"/>
        <end position="1150"/>
    </location>
</feature>
<proteinExistence type="predicted"/>
<feature type="compositionally biased region" description="Basic and acidic residues" evidence="1">
    <location>
        <begin position="1471"/>
        <end position="1485"/>
    </location>
</feature>
<dbReference type="GO" id="GO:0003729">
    <property type="term" value="F:mRNA binding"/>
    <property type="evidence" value="ECO:0007669"/>
    <property type="project" value="InterPro"/>
</dbReference>
<feature type="region of interest" description="Disordered" evidence="1">
    <location>
        <begin position="1421"/>
        <end position="1505"/>
    </location>
</feature>
<evidence type="ECO:0000313" key="3">
    <source>
        <dbReference type="EMBL" id="KAJ1521390.1"/>
    </source>
</evidence>
<feature type="region of interest" description="Disordered" evidence="1">
    <location>
        <begin position="929"/>
        <end position="968"/>
    </location>
</feature>
<feature type="compositionally biased region" description="Acidic residues" evidence="1">
    <location>
        <begin position="1449"/>
        <end position="1463"/>
    </location>
</feature>
<feature type="compositionally biased region" description="Basic residues" evidence="1">
    <location>
        <begin position="940"/>
        <end position="950"/>
    </location>
</feature>
<feature type="compositionally biased region" description="Basic and acidic residues" evidence="1">
    <location>
        <begin position="1289"/>
        <end position="1399"/>
    </location>
</feature>
<dbReference type="Proteomes" id="UP001075354">
    <property type="component" value="Chromosome 13"/>
</dbReference>
<feature type="compositionally biased region" description="Basic and acidic residues" evidence="1">
    <location>
        <begin position="109"/>
        <end position="153"/>
    </location>
</feature>
<comment type="caution">
    <text evidence="3">The sequence shown here is derived from an EMBL/GenBank/DDBJ whole genome shotgun (WGS) entry which is preliminary data.</text>
</comment>
<organism evidence="3 4">
    <name type="scientific">Megalurothrips usitatus</name>
    <name type="common">bean blossom thrips</name>
    <dbReference type="NCBI Taxonomy" id="439358"/>
    <lineage>
        <taxon>Eukaryota</taxon>
        <taxon>Metazoa</taxon>
        <taxon>Ecdysozoa</taxon>
        <taxon>Arthropoda</taxon>
        <taxon>Hexapoda</taxon>
        <taxon>Insecta</taxon>
        <taxon>Pterygota</taxon>
        <taxon>Neoptera</taxon>
        <taxon>Paraneoptera</taxon>
        <taxon>Thysanoptera</taxon>
        <taxon>Terebrantia</taxon>
        <taxon>Thripoidea</taxon>
        <taxon>Thripidae</taxon>
        <taxon>Megalurothrips</taxon>
    </lineage>
</organism>
<feature type="compositionally biased region" description="Polar residues" evidence="1">
    <location>
        <begin position="264"/>
        <end position="273"/>
    </location>
</feature>